<accession>A0ABU0M432</accession>
<keyword evidence="1" id="KW-0812">Transmembrane</keyword>
<proteinExistence type="predicted"/>
<dbReference type="Proteomes" id="UP001223743">
    <property type="component" value="Unassembled WGS sequence"/>
</dbReference>
<evidence type="ECO:0000256" key="1">
    <source>
        <dbReference type="SAM" id="Phobius"/>
    </source>
</evidence>
<reference evidence="2 3" key="1">
    <citation type="submission" date="2023-07" db="EMBL/GenBank/DDBJ databases">
        <title>Genomic Encyclopedia of Type Strains, Phase IV (KMG-IV): sequencing the most valuable type-strain genomes for metagenomic binning, comparative biology and taxonomic classification.</title>
        <authorList>
            <person name="Goeker M."/>
        </authorList>
    </citation>
    <scope>NUCLEOTIDE SEQUENCE [LARGE SCALE GENOMIC DNA]</scope>
    <source>
        <strain evidence="2 3">B1-1</strain>
    </source>
</reference>
<sequence length="86" mass="9140">MNWSSIFAGLGGMRLRLAIGLAVLLVVLVGCDFLVSHHPAFGIDGTPGFAAWYGIVASISAIALATGWARIARRPETRAGEEERDD</sequence>
<organism evidence="2 3">
    <name type="scientific">Kaistia geumhonensis</name>
    <dbReference type="NCBI Taxonomy" id="410839"/>
    <lineage>
        <taxon>Bacteria</taxon>
        <taxon>Pseudomonadati</taxon>
        <taxon>Pseudomonadota</taxon>
        <taxon>Alphaproteobacteria</taxon>
        <taxon>Hyphomicrobiales</taxon>
        <taxon>Kaistiaceae</taxon>
        <taxon>Kaistia</taxon>
    </lineage>
</organism>
<protein>
    <submittedName>
        <fullName evidence="2">Uncharacterized membrane protein YozB (DUF420 family)</fullName>
    </submittedName>
</protein>
<feature type="transmembrane region" description="Helical" evidence="1">
    <location>
        <begin position="49"/>
        <end position="69"/>
    </location>
</feature>
<dbReference type="EMBL" id="JAUSWJ010000001">
    <property type="protein sequence ID" value="MDQ0515595.1"/>
    <property type="molecule type" value="Genomic_DNA"/>
</dbReference>
<name>A0ABU0M432_9HYPH</name>
<evidence type="ECO:0000313" key="3">
    <source>
        <dbReference type="Proteomes" id="UP001223743"/>
    </source>
</evidence>
<dbReference type="RefSeq" id="WP_266280801.1">
    <property type="nucleotide sequence ID" value="NZ_JAPKNF010000001.1"/>
</dbReference>
<gene>
    <name evidence="2" type="ORF">QO015_001208</name>
</gene>
<comment type="caution">
    <text evidence="2">The sequence shown here is derived from an EMBL/GenBank/DDBJ whole genome shotgun (WGS) entry which is preliminary data.</text>
</comment>
<keyword evidence="1" id="KW-0472">Membrane</keyword>
<keyword evidence="1" id="KW-1133">Transmembrane helix</keyword>
<evidence type="ECO:0000313" key="2">
    <source>
        <dbReference type="EMBL" id="MDQ0515595.1"/>
    </source>
</evidence>
<keyword evidence="3" id="KW-1185">Reference proteome</keyword>